<gene>
    <name evidence="1" type="ORF">PRV_01980</name>
</gene>
<evidence type="ECO:0000313" key="2">
    <source>
        <dbReference type="Proteomes" id="UP000017119"/>
    </source>
</evidence>
<organism evidence="1 2">
    <name type="scientific">Mycoplasma parvum str. Indiana</name>
    <dbReference type="NCBI Taxonomy" id="1403316"/>
    <lineage>
        <taxon>Bacteria</taxon>
        <taxon>Bacillati</taxon>
        <taxon>Mycoplasmatota</taxon>
        <taxon>Mollicutes</taxon>
        <taxon>Mycoplasmataceae</taxon>
        <taxon>Mycoplasma</taxon>
    </lineage>
</organism>
<keyword evidence="2" id="KW-1185">Reference proteome</keyword>
<dbReference type="AlphaFoldDB" id="U5NG21"/>
<dbReference type="KEGG" id="mpv:PRV_01980"/>
<accession>U5NG21</accession>
<protein>
    <submittedName>
        <fullName evidence="1">Uncharacterized protein</fullName>
    </submittedName>
</protein>
<dbReference type="RefSeq" id="WP_022769946.1">
    <property type="nucleotide sequence ID" value="NC_022575.1"/>
</dbReference>
<name>U5NG21_9MOLU</name>
<reference evidence="1 2" key="1">
    <citation type="journal article" date="2013" name="Genome Announc.">
        <title>Genome Sequence of Mycoplasma parvum (Formerly Eperythrozoon parvum), a Diminutive Hemoplasma of the Pig.</title>
        <authorList>
            <person name="do Nascimento N.C."/>
            <person name="Dos Santos A.P."/>
            <person name="Chu Y."/>
            <person name="Guimaraes A.M."/>
            <person name="Pagliaro A."/>
            <person name="Messick J.B."/>
        </authorList>
    </citation>
    <scope>NUCLEOTIDE SEQUENCE [LARGE SCALE GENOMIC DNA]</scope>
    <source>
        <strain evidence="1 2">Indiana</strain>
    </source>
</reference>
<dbReference type="HOGENOM" id="CLU_833724_0_0_14"/>
<proteinExistence type="predicted"/>
<dbReference type="PATRIC" id="fig|1403316.3.peg.365"/>
<sequence length="333" mass="39029">MGPILGISGTKETTLKIDNKKVIVNTPEITFSPIKQHPFEGLNMKKLKNTKKKIKIISLCLNGDMLPEWIKNNKNKYTSQNGQKLENIQKGEQILKEVLQEFLNLNIGCQTEGEKTRESWFDRITDKKDSGGAIYIELKNKKYLNDLKSLNKEQINYQRGCRNKSVAKIFCKLEGTFKDLWKTNAQKIIEEKIWKVLKEFMIGWNELGKVTWNKRGKIGIFELEKQDGKIKEKIQIEYDGGYTEFEIGEWWFKTGLSKRGRKEILKELENKNKNEWTNKIKFMIGRNKANIEDFFKSWLWNELEKEFSEDLDSYCGIWNKGISCPEGGLIYEK</sequence>
<evidence type="ECO:0000313" key="1">
    <source>
        <dbReference type="EMBL" id="AGX89134.1"/>
    </source>
</evidence>
<dbReference type="STRING" id="1403316.PRV_01980"/>
<dbReference type="EMBL" id="CP006771">
    <property type="protein sequence ID" value="AGX89134.1"/>
    <property type="molecule type" value="Genomic_DNA"/>
</dbReference>
<dbReference type="Proteomes" id="UP000017119">
    <property type="component" value="Chromosome"/>
</dbReference>